<gene>
    <name evidence="9" type="ORF">BC781_10883</name>
</gene>
<dbReference type="SUPFAM" id="SSF49303">
    <property type="entry name" value="beta-Galactosidase/glucuronidase domain"/>
    <property type="match status" value="1"/>
</dbReference>
<comment type="similarity">
    <text evidence="1">Belongs to the glycosyl hydrolase 2 family.</text>
</comment>
<evidence type="ECO:0000313" key="9">
    <source>
        <dbReference type="EMBL" id="PWJ37948.1"/>
    </source>
</evidence>
<keyword evidence="2" id="KW-0378">Hydrolase</keyword>
<dbReference type="SUPFAM" id="SSF51445">
    <property type="entry name" value="(Trans)glycosidases"/>
    <property type="match status" value="1"/>
</dbReference>
<dbReference type="InterPro" id="IPR032311">
    <property type="entry name" value="DUF4982"/>
</dbReference>
<dbReference type="Pfam" id="PF00703">
    <property type="entry name" value="Glyco_hydro_2"/>
    <property type="match status" value="1"/>
</dbReference>
<dbReference type="InterPro" id="IPR048229">
    <property type="entry name" value="GalB-like"/>
</dbReference>
<protein>
    <submittedName>
        <fullName evidence="9">Beta-galactosidase</fullName>
    </submittedName>
</protein>
<dbReference type="PANTHER" id="PTHR42732">
    <property type="entry name" value="BETA-GALACTOSIDASE"/>
    <property type="match status" value="1"/>
</dbReference>
<dbReference type="PANTHER" id="PTHR42732:SF1">
    <property type="entry name" value="BETA-MANNOSIDASE"/>
    <property type="match status" value="1"/>
</dbReference>
<dbReference type="Pfam" id="PF18565">
    <property type="entry name" value="Glyco_hydro2_C5"/>
    <property type="match status" value="1"/>
</dbReference>
<evidence type="ECO:0000259" key="5">
    <source>
        <dbReference type="Pfam" id="PF02836"/>
    </source>
</evidence>
<evidence type="ECO:0000256" key="1">
    <source>
        <dbReference type="ARBA" id="ARBA00007401"/>
    </source>
</evidence>
<feature type="domain" description="Glycosyl hydrolases family 2 sugar binding" evidence="6">
    <location>
        <begin position="88"/>
        <end position="173"/>
    </location>
</feature>
<dbReference type="RefSeq" id="WP_109622123.1">
    <property type="nucleotide sequence ID" value="NZ_QGDO01000008.1"/>
</dbReference>
<dbReference type="EMBL" id="QGDO01000008">
    <property type="protein sequence ID" value="PWJ37948.1"/>
    <property type="molecule type" value="Genomic_DNA"/>
</dbReference>
<dbReference type="Gene3D" id="2.60.120.260">
    <property type="entry name" value="Galactose-binding domain-like"/>
    <property type="match status" value="1"/>
</dbReference>
<reference evidence="9 10" key="1">
    <citation type="submission" date="2018-03" db="EMBL/GenBank/DDBJ databases">
        <title>Genomic Encyclopedia of Archaeal and Bacterial Type Strains, Phase II (KMG-II): from individual species to whole genera.</title>
        <authorList>
            <person name="Goeker M."/>
        </authorList>
    </citation>
    <scope>NUCLEOTIDE SEQUENCE [LARGE SCALE GENOMIC DNA]</scope>
    <source>
        <strain evidence="9 10">DSM 28229</strain>
    </source>
</reference>
<comment type="caution">
    <text evidence="9">The sequence shown here is derived from an EMBL/GenBank/DDBJ whole genome shotgun (WGS) entry which is preliminary data.</text>
</comment>
<dbReference type="OrthoDB" id="857501at2"/>
<sequence>MKIKYIALLLLIGIWACSKQAPKEDIIILEESSFNENWKFSKGEKANGMKAEFDDSSWRQLDLPHDWAIEGPFDEKYNARSGGLPFHGIGWYRKKFNVPNQLEGKKAFVHFEGVMNRAEVWINGQKIGERPYGYIGFQLDMTPYLKFGQENTIAVKCAPEDLSTRWYPGAGIYRDVWFEYKEPVHIAFDGTFITTPQVSKEKSTVNIKTEVKNTSEQAVKFTLETVILNQKGEQVSSQNTVIEISANSESVVEQVTEIQDTELWDLKNPHLYKAISRIKNGQKLLDFEESTFGIREISFSADQGFRLNGEKVRFQGVCLHHDQGPLGAAVNRRAKERQLQIMKDMGVNAIRTSHNPPSKTLLNLCDEMGLLVIDEAFDCWRKAKVENGYNKFYDEWSERDLRDMIRRDRNHPSIIMWSIGNEILEQSSKDGWKETRRLARITKDEDTSRPVTAGFNYYPASVINKLAHEVDIPGFNYKPMKYKEILEQHPDWIIYGSETSSCTSSRGVYHFPIETYKKHESLQVTSYDLIGPVWSSPPDLDFDMLAENPRVLGEFIWTGFDYLGEPTPYGGRDNSTNGYWNGDWPSHSSYFGAADLCGFPKDRYFLYQSQWTEKPMVHVLPHWNWEGKEGEIIPVHAFTNCDEVELFVNGKSYGKKVKGVDLTPIPMIHRFWKSDKPLMSKYRLSWDVPYQAGTIKVIAYKDGKAIVEKEISTAGKAHHIELEADRTLIASDNKDLSYITVKVVDKEGNLCYKANNNIKFEIEGKGKIAGVGNGNAASLTPLQGDQMEVFSGMALAILKVDKGAKESFKLKASAEGLESASIQIQLKDMAL</sequence>
<dbReference type="InterPro" id="IPR006104">
    <property type="entry name" value="Glyco_hydro_2_N"/>
</dbReference>
<dbReference type="InterPro" id="IPR017853">
    <property type="entry name" value="GH"/>
</dbReference>
<dbReference type="InterPro" id="IPR023232">
    <property type="entry name" value="Glyco_hydro_2_AS"/>
</dbReference>
<dbReference type="Pfam" id="PF16355">
    <property type="entry name" value="DUF4982"/>
    <property type="match status" value="1"/>
</dbReference>
<evidence type="ECO:0000259" key="6">
    <source>
        <dbReference type="Pfam" id="PF02837"/>
    </source>
</evidence>
<feature type="domain" description="Glycoside hydrolase family 2" evidence="8">
    <location>
        <begin position="720"/>
        <end position="823"/>
    </location>
</feature>
<dbReference type="NCBIfam" id="NF041463">
    <property type="entry name" value="GalB"/>
    <property type="match status" value="1"/>
</dbReference>
<dbReference type="Proteomes" id="UP000245535">
    <property type="component" value="Unassembled WGS sequence"/>
</dbReference>
<dbReference type="PRINTS" id="PR00132">
    <property type="entry name" value="GLHYDRLASE2"/>
</dbReference>
<evidence type="ECO:0000259" key="4">
    <source>
        <dbReference type="Pfam" id="PF00703"/>
    </source>
</evidence>
<evidence type="ECO:0000256" key="2">
    <source>
        <dbReference type="ARBA" id="ARBA00022801"/>
    </source>
</evidence>
<dbReference type="InterPro" id="IPR006101">
    <property type="entry name" value="Glyco_hydro_2"/>
</dbReference>
<name>A0A315Z4K1_SEDFL</name>
<dbReference type="GO" id="GO:0005975">
    <property type="term" value="P:carbohydrate metabolic process"/>
    <property type="evidence" value="ECO:0007669"/>
    <property type="project" value="InterPro"/>
</dbReference>
<dbReference type="GO" id="GO:0004553">
    <property type="term" value="F:hydrolase activity, hydrolyzing O-glycosyl compounds"/>
    <property type="evidence" value="ECO:0007669"/>
    <property type="project" value="InterPro"/>
</dbReference>
<accession>A0A315Z4K1</accession>
<dbReference type="Pfam" id="PF02836">
    <property type="entry name" value="Glyco_hydro_2_C"/>
    <property type="match status" value="1"/>
</dbReference>
<evidence type="ECO:0000256" key="3">
    <source>
        <dbReference type="ARBA" id="ARBA00023295"/>
    </source>
</evidence>
<keyword evidence="3" id="KW-0326">Glycosidase</keyword>
<dbReference type="InterPro" id="IPR051913">
    <property type="entry name" value="GH2_Domain-Containing"/>
</dbReference>
<dbReference type="Gene3D" id="2.60.40.10">
    <property type="entry name" value="Immunoglobulins"/>
    <property type="match status" value="3"/>
</dbReference>
<dbReference type="PROSITE" id="PS00608">
    <property type="entry name" value="GLYCOSYL_HYDROL_F2_2"/>
    <property type="match status" value="1"/>
</dbReference>
<dbReference type="InterPro" id="IPR013783">
    <property type="entry name" value="Ig-like_fold"/>
</dbReference>
<evidence type="ECO:0000259" key="7">
    <source>
        <dbReference type="Pfam" id="PF16355"/>
    </source>
</evidence>
<feature type="domain" description="DUF4982" evidence="7">
    <location>
        <begin position="630"/>
        <end position="706"/>
    </location>
</feature>
<evidence type="ECO:0000313" key="10">
    <source>
        <dbReference type="Proteomes" id="UP000245535"/>
    </source>
</evidence>
<dbReference type="InterPro" id="IPR006103">
    <property type="entry name" value="Glyco_hydro_2_cat"/>
</dbReference>
<feature type="domain" description="Glycoside hydrolase family 2 immunoglobulin-like beta-sandwich" evidence="4">
    <location>
        <begin position="191"/>
        <end position="295"/>
    </location>
</feature>
<dbReference type="Gene3D" id="3.20.20.80">
    <property type="entry name" value="Glycosidases"/>
    <property type="match status" value="1"/>
</dbReference>
<proteinExistence type="inferred from homology"/>
<evidence type="ECO:0000259" key="8">
    <source>
        <dbReference type="Pfam" id="PF18565"/>
    </source>
</evidence>
<dbReference type="InterPro" id="IPR006102">
    <property type="entry name" value="Ig-like_GH2"/>
</dbReference>
<feature type="domain" description="Glycoside hydrolase family 2 catalytic" evidence="5">
    <location>
        <begin position="302"/>
        <end position="456"/>
    </location>
</feature>
<organism evidence="9 10">
    <name type="scientific">Sediminitomix flava</name>
    <dbReference type="NCBI Taxonomy" id="379075"/>
    <lineage>
        <taxon>Bacteria</taxon>
        <taxon>Pseudomonadati</taxon>
        <taxon>Bacteroidota</taxon>
        <taxon>Cytophagia</taxon>
        <taxon>Cytophagales</taxon>
        <taxon>Flammeovirgaceae</taxon>
        <taxon>Sediminitomix</taxon>
    </lineage>
</organism>
<dbReference type="Pfam" id="PF02837">
    <property type="entry name" value="Glyco_hydro_2_N"/>
    <property type="match status" value="1"/>
</dbReference>
<dbReference type="InterPro" id="IPR008979">
    <property type="entry name" value="Galactose-bd-like_sf"/>
</dbReference>
<dbReference type="AlphaFoldDB" id="A0A315Z4K1"/>
<dbReference type="InterPro" id="IPR036156">
    <property type="entry name" value="Beta-gal/glucu_dom_sf"/>
</dbReference>
<dbReference type="SUPFAM" id="SSF49785">
    <property type="entry name" value="Galactose-binding domain-like"/>
    <property type="match status" value="1"/>
</dbReference>
<dbReference type="InterPro" id="IPR040605">
    <property type="entry name" value="Glyco_hydro2_dom5"/>
</dbReference>
<keyword evidence="10" id="KW-1185">Reference proteome</keyword>